<evidence type="ECO:0000259" key="9">
    <source>
        <dbReference type="Pfam" id="PF05649"/>
    </source>
</evidence>
<protein>
    <submittedName>
        <fullName evidence="10">Peptidase family M13</fullName>
        <ecNumber evidence="10">3.4.24.-</ecNumber>
    </submittedName>
</protein>
<dbReference type="PROSITE" id="PS51885">
    <property type="entry name" value="NEPRILYSIN"/>
    <property type="match status" value="1"/>
</dbReference>
<keyword evidence="7" id="KW-0482">Metalloprotease</keyword>
<dbReference type="PANTHER" id="PTHR11733:SF167">
    <property type="entry name" value="FI17812P1-RELATED"/>
    <property type="match status" value="1"/>
</dbReference>
<accession>A0A8D9S0H0</accession>
<dbReference type="SUPFAM" id="SSF55486">
    <property type="entry name" value="Metalloproteases ('zincins'), catalytic domain"/>
    <property type="match status" value="1"/>
</dbReference>
<evidence type="ECO:0000256" key="2">
    <source>
        <dbReference type="ARBA" id="ARBA00007357"/>
    </source>
</evidence>
<dbReference type="EC" id="3.4.24.-" evidence="10"/>
<dbReference type="InterPro" id="IPR024079">
    <property type="entry name" value="MetalloPept_cat_dom_sf"/>
</dbReference>
<feature type="domain" description="Peptidase M13 N-terminal" evidence="9">
    <location>
        <begin position="9"/>
        <end position="387"/>
    </location>
</feature>
<keyword evidence="5 10" id="KW-0378">Hydrolase</keyword>
<comment type="cofactor">
    <cofactor evidence="1">
        <name>Zn(2+)</name>
        <dbReference type="ChEBI" id="CHEBI:29105"/>
    </cofactor>
</comment>
<dbReference type="InterPro" id="IPR000718">
    <property type="entry name" value="Peptidase_M13"/>
</dbReference>
<name>A0A8D9S0H0_LIMRT</name>
<dbReference type="PANTHER" id="PTHR11733">
    <property type="entry name" value="ZINC METALLOPROTEASE FAMILY M13 NEPRILYSIN-RELATED"/>
    <property type="match status" value="1"/>
</dbReference>
<comment type="similarity">
    <text evidence="2">Belongs to the peptidase M13 family.</text>
</comment>
<keyword evidence="3" id="KW-0645">Protease</keyword>
<dbReference type="PRINTS" id="PR00786">
    <property type="entry name" value="NEPRILYSIN"/>
</dbReference>
<dbReference type="GO" id="GO:0004222">
    <property type="term" value="F:metalloendopeptidase activity"/>
    <property type="evidence" value="ECO:0007669"/>
    <property type="project" value="InterPro"/>
</dbReference>
<evidence type="ECO:0000256" key="5">
    <source>
        <dbReference type="ARBA" id="ARBA00022801"/>
    </source>
</evidence>
<dbReference type="CDD" id="cd08662">
    <property type="entry name" value="M13"/>
    <property type="match status" value="1"/>
</dbReference>
<evidence type="ECO:0000256" key="3">
    <source>
        <dbReference type="ARBA" id="ARBA00022670"/>
    </source>
</evidence>
<dbReference type="GO" id="GO:0046872">
    <property type="term" value="F:metal ion binding"/>
    <property type="evidence" value="ECO:0007669"/>
    <property type="project" value="UniProtKB-KW"/>
</dbReference>
<evidence type="ECO:0000256" key="7">
    <source>
        <dbReference type="ARBA" id="ARBA00023049"/>
    </source>
</evidence>
<proteinExistence type="inferred from homology"/>
<dbReference type="Gene3D" id="3.40.390.10">
    <property type="entry name" value="Collagenase (Catalytic Domain)"/>
    <property type="match status" value="1"/>
</dbReference>
<dbReference type="GO" id="GO:0005886">
    <property type="term" value="C:plasma membrane"/>
    <property type="evidence" value="ECO:0007669"/>
    <property type="project" value="TreeGrafter"/>
</dbReference>
<dbReference type="InterPro" id="IPR042089">
    <property type="entry name" value="Peptidase_M13_dom_2"/>
</dbReference>
<dbReference type="RefSeq" id="WP_003669822.1">
    <property type="nucleotide sequence ID" value="NZ_GG693664.1"/>
</dbReference>
<evidence type="ECO:0000256" key="6">
    <source>
        <dbReference type="ARBA" id="ARBA00022833"/>
    </source>
</evidence>
<dbReference type="Pfam" id="PF01431">
    <property type="entry name" value="Peptidase_M13"/>
    <property type="match status" value="1"/>
</dbReference>
<organism evidence="10 11">
    <name type="scientific">Limosilactobacillus reuteri CF48-3A</name>
    <dbReference type="NCBI Taxonomy" id="525341"/>
    <lineage>
        <taxon>Bacteria</taxon>
        <taxon>Bacillati</taxon>
        <taxon>Bacillota</taxon>
        <taxon>Bacilli</taxon>
        <taxon>Lactobacillales</taxon>
        <taxon>Lactobacillaceae</taxon>
        <taxon>Limosilactobacillus</taxon>
    </lineage>
</organism>
<evidence type="ECO:0000256" key="4">
    <source>
        <dbReference type="ARBA" id="ARBA00022723"/>
    </source>
</evidence>
<dbReference type="Pfam" id="PF05649">
    <property type="entry name" value="Peptidase_M13_N"/>
    <property type="match status" value="1"/>
</dbReference>
<dbReference type="InterPro" id="IPR018497">
    <property type="entry name" value="Peptidase_M13_C"/>
</dbReference>
<keyword evidence="4" id="KW-0479">Metal-binding</keyword>
<keyword evidence="6" id="KW-0862">Zinc</keyword>
<dbReference type="Gene3D" id="1.10.1380.10">
    <property type="entry name" value="Neutral endopeptidase , domain2"/>
    <property type="match status" value="1"/>
</dbReference>
<dbReference type="GO" id="GO:0016485">
    <property type="term" value="P:protein processing"/>
    <property type="evidence" value="ECO:0007669"/>
    <property type="project" value="TreeGrafter"/>
</dbReference>
<evidence type="ECO:0000256" key="1">
    <source>
        <dbReference type="ARBA" id="ARBA00001947"/>
    </source>
</evidence>
<dbReference type="InterPro" id="IPR008753">
    <property type="entry name" value="Peptidase_M13_N"/>
</dbReference>
<gene>
    <name evidence="10" type="ORF">HMPREF0534_1889</name>
</gene>
<feature type="domain" description="Peptidase M13 C-terminal" evidence="8">
    <location>
        <begin position="441"/>
        <end position="631"/>
    </location>
</feature>
<reference evidence="10 11" key="1">
    <citation type="submission" date="2009-01" db="EMBL/GenBank/DDBJ databases">
        <authorList>
            <person name="Qin X."/>
            <person name="Bachman B."/>
            <person name="Battles P."/>
            <person name="Bell A."/>
            <person name="Bess C."/>
            <person name="Bickham C."/>
            <person name="Chaboub L."/>
            <person name="Chen D."/>
            <person name="Coyle M."/>
            <person name="Deiros D.R."/>
            <person name="Dinh H."/>
            <person name="Forbes L."/>
            <person name="Fowler G."/>
            <person name="Francisco L."/>
            <person name="Fu Q."/>
            <person name="Gubbala S."/>
            <person name="Hale W."/>
            <person name="Han Y."/>
            <person name="Hemphill L."/>
            <person name="Highlander S.K."/>
            <person name="Hirani K."/>
            <person name="Hogues M."/>
            <person name="Jackson L."/>
            <person name="Jakkamsetti A."/>
            <person name="Javaid M."/>
            <person name="Jiang H."/>
            <person name="Korchina V."/>
            <person name="Kovar C."/>
            <person name="Lara F."/>
            <person name="Lee S."/>
            <person name="Mata R."/>
            <person name="Mathew T."/>
            <person name="Moen C."/>
            <person name="Morales K."/>
            <person name="Munidasa M."/>
            <person name="Nazareth L."/>
            <person name="Ngo R."/>
            <person name="Nguyen L."/>
            <person name="Okwuonu G."/>
            <person name="Ongeri F."/>
            <person name="Patil S."/>
            <person name="Petrosino J."/>
            <person name="Pham C."/>
            <person name="Pham P."/>
            <person name="Pu L.-L."/>
            <person name="Puazo M."/>
            <person name="Raj R."/>
            <person name="Reid J."/>
            <person name="Rouhana J."/>
            <person name="Saada N."/>
            <person name="Shang Y."/>
            <person name="Simmons D."/>
            <person name="Thornton R."/>
            <person name="Warren J."/>
            <person name="Weissenberger G."/>
            <person name="Zhang J."/>
            <person name="Zhang L."/>
            <person name="Zhou C."/>
            <person name="Zhu D."/>
            <person name="Muzny D."/>
            <person name="Worley K."/>
            <person name="Gibbs R."/>
        </authorList>
    </citation>
    <scope>NUCLEOTIDE SEQUENCE [LARGE SCALE GENOMIC DNA]</scope>
    <source>
        <strain evidence="10 11">CF48-3A</strain>
    </source>
</reference>
<dbReference type="Proteomes" id="UP000003419">
    <property type="component" value="Unassembled WGS sequence"/>
</dbReference>
<sequence>MAVNNELIKDDLYEAVNGEWLKTAKIPDDKPATGGFNDLVDEIDKQLMDDFDAYAAGKEKSDDSRFNEMIKLYRLAKKFDWRKKVGPQPLKRMLASVENLNSYEDYQSQWKNWILAGMPSPISFDIDADMKNATVYALFASSPSLILPDKSYYEAEKKAQHDQLLQLWSSMVEALMDKLGYSKEEAKKIIDDAIKFDALLAPNVKSAEEAADYSKMYNPQTVAELAGATDQLDIAAIIKQLVGEEPEKVIVTEPEYFKALNKILQDNFELFKNWALIRVIRENASYLDDEMREINGRYGRALSGSKKPVSQRKFAFYLARDMFSQVAGDYYGKKYFGPQAKADVHHMVEQMIKVYKGRLTNNQWLSKDTRDKAILKLDKLGIQVGYPDKIPALYDQFKVDEEESLIANLNQLIVTANKELFSRWNTPVDRMRWEMSAATVNAYYHPFKNIIVFPAAILQAPFYSLKQSSSQNYGGIGAVIAHEISHAFDNNGSLFDEFGNLNNWWTDEDSAHFKQLAQKMIDEFDGIPFAGQKVNGKLTVSENIADAGGLSCALEAAKTEADFNAQEFFINWATIWRMKATEQYMQLLLSIDVHAPQKLRANIQAENLDDFYTAFDIKPGDEMYRAPEDRVHIW</sequence>
<evidence type="ECO:0000313" key="10">
    <source>
        <dbReference type="EMBL" id="EEI64770.1"/>
    </source>
</evidence>
<evidence type="ECO:0000313" key="11">
    <source>
        <dbReference type="Proteomes" id="UP000003419"/>
    </source>
</evidence>
<comment type="caution">
    <text evidence="10">The sequence shown here is derived from an EMBL/GenBank/DDBJ whole genome shotgun (WGS) entry which is preliminary data.</text>
</comment>
<evidence type="ECO:0000259" key="8">
    <source>
        <dbReference type="Pfam" id="PF01431"/>
    </source>
</evidence>
<dbReference type="AlphaFoldDB" id="A0A8D9S0H0"/>
<dbReference type="EMBL" id="ACHG01000206">
    <property type="protein sequence ID" value="EEI64770.1"/>
    <property type="molecule type" value="Genomic_DNA"/>
</dbReference>